<gene>
    <name evidence="2" type="ORF">OLC1_LOCUS11595</name>
</gene>
<evidence type="ECO:0000313" key="2">
    <source>
        <dbReference type="EMBL" id="CAI9102198.1"/>
    </source>
</evidence>
<proteinExistence type="predicted"/>
<name>A0AAV1D3T1_OLDCO</name>
<evidence type="ECO:0000313" key="3">
    <source>
        <dbReference type="Proteomes" id="UP001161247"/>
    </source>
</evidence>
<dbReference type="AlphaFoldDB" id="A0AAV1D3T1"/>
<sequence>MNSSVPTKHVVAVVKHQKDTLRALEMFNSVRKDEGFKHNVLTYKCMIEKLGYHGKFEVMEDVMAKMRGEIDYALMEGVYISAVRSYGRKRKIQESIDVFERMDFYNCEPSVQAYNGIMNI</sequence>
<dbReference type="PANTHER" id="PTHR47003:SF2">
    <property type="entry name" value="OS01G0970900 PROTEIN"/>
    <property type="match status" value="1"/>
</dbReference>
<protein>
    <submittedName>
        <fullName evidence="2">OLC1v1000430C1</fullName>
    </submittedName>
</protein>
<accession>A0AAV1D3T1</accession>
<dbReference type="InterPro" id="IPR011990">
    <property type="entry name" value="TPR-like_helical_dom_sf"/>
</dbReference>
<dbReference type="InterPro" id="IPR044578">
    <property type="entry name" value="BIR6-like"/>
</dbReference>
<keyword evidence="3" id="KW-1185">Reference proteome</keyword>
<dbReference type="EMBL" id="OX459121">
    <property type="protein sequence ID" value="CAI9102198.1"/>
    <property type="molecule type" value="Genomic_DNA"/>
</dbReference>
<dbReference type="NCBIfam" id="TIGR00756">
    <property type="entry name" value="PPR"/>
    <property type="match status" value="1"/>
</dbReference>
<dbReference type="Gene3D" id="1.25.40.10">
    <property type="entry name" value="Tetratricopeptide repeat domain"/>
    <property type="match status" value="1"/>
</dbReference>
<dbReference type="Proteomes" id="UP001161247">
    <property type="component" value="Chromosome 4"/>
</dbReference>
<evidence type="ECO:0000256" key="1">
    <source>
        <dbReference type="ARBA" id="ARBA00022737"/>
    </source>
</evidence>
<dbReference type="Pfam" id="PF01535">
    <property type="entry name" value="PPR"/>
    <property type="match status" value="1"/>
</dbReference>
<dbReference type="GO" id="GO:0008380">
    <property type="term" value="P:RNA splicing"/>
    <property type="evidence" value="ECO:0007669"/>
    <property type="project" value="InterPro"/>
</dbReference>
<dbReference type="Pfam" id="PF13812">
    <property type="entry name" value="PPR_3"/>
    <property type="match status" value="1"/>
</dbReference>
<keyword evidence="1" id="KW-0677">Repeat</keyword>
<dbReference type="PANTHER" id="PTHR47003">
    <property type="entry name" value="OS01G0970900 PROTEIN"/>
    <property type="match status" value="1"/>
</dbReference>
<organism evidence="2 3">
    <name type="scientific">Oldenlandia corymbosa var. corymbosa</name>
    <dbReference type="NCBI Taxonomy" id="529605"/>
    <lineage>
        <taxon>Eukaryota</taxon>
        <taxon>Viridiplantae</taxon>
        <taxon>Streptophyta</taxon>
        <taxon>Embryophyta</taxon>
        <taxon>Tracheophyta</taxon>
        <taxon>Spermatophyta</taxon>
        <taxon>Magnoliopsida</taxon>
        <taxon>eudicotyledons</taxon>
        <taxon>Gunneridae</taxon>
        <taxon>Pentapetalae</taxon>
        <taxon>asterids</taxon>
        <taxon>lamiids</taxon>
        <taxon>Gentianales</taxon>
        <taxon>Rubiaceae</taxon>
        <taxon>Rubioideae</taxon>
        <taxon>Spermacoceae</taxon>
        <taxon>Hedyotis-Oldenlandia complex</taxon>
        <taxon>Oldenlandia</taxon>
    </lineage>
</organism>
<reference evidence="2" key="1">
    <citation type="submission" date="2023-03" db="EMBL/GenBank/DDBJ databases">
        <authorList>
            <person name="Julca I."/>
        </authorList>
    </citation>
    <scope>NUCLEOTIDE SEQUENCE</scope>
</reference>
<dbReference type="InterPro" id="IPR002885">
    <property type="entry name" value="PPR_rpt"/>
</dbReference>